<dbReference type="AlphaFoldDB" id="A0A272ETL1"/>
<proteinExistence type="inferred from homology"/>
<reference evidence="11 14" key="1">
    <citation type="submission" date="2016-08" db="EMBL/GenBank/DDBJ databases">
        <title>Candidatus Dactylopiibacterium carminicum genome sequence.</title>
        <authorList>
            <person name="Ramirez-Puebla S.T."/>
            <person name="Ormeno-Orrillo E."/>
            <person name="Vera-Ponce De Leon A."/>
            <person name="Luis L."/>
            <person name="Sanchez-Flores A."/>
            <person name="Monica R."/>
            <person name="Martinez-Romero E."/>
        </authorList>
    </citation>
    <scope>NUCLEOTIDE SEQUENCE [LARGE SCALE GENOMIC DNA]</scope>
    <source>
        <strain evidence="11">END1</strain>
    </source>
</reference>
<keyword evidence="12" id="KW-0969">Cilium</keyword>
<dbReference type="EMBL" id="NMRN01000017">
    <property type="protein sequence ID" value="PAS93443.1"/>
    <property type="molecule type" value="Genomic_DNA"/>
</dbReference>
<dbReference type="OrthoDB" id="9797790at2"/>
<feature type="transmembrane region" description="Helical" evidence="10">
    <location>
        <begin position="129"/>
        <end position="152"/>
    </location>
</feature>
<accession>A0A272ETL1</accession>
<keyword evidence="4 10" id="KW-1003">Cell membrane</keyword>
<comment type="similarity">
    <text evidence="2 10">Belongs to the FliR/MopE/SpaR family.</text>
</comment>
<feature type="transmembrane region" description="Helical" evidence="10">
    <location>
        <begin position="172"/>
        <end position="205"/>
    </location>
</feature>
<evidence type="ECO:0000313" key="11">
    <source>
        <dbReference type="EMBL" id="KAF7599399.1"/>
    </source>
</evidence>
<keyword evidence="12" id="KW-0966">Cell projection</keyword>
<dbReference type="GO" id="GO:0006605">
    <property type="term" value="P:protein targeting"/>
    <property type="evidence" value="ECO:0007669"/>
    <property type="project" value="UniProtKB-UniRule"/>
</dbReference>
<dbReference type="EMBL" id="MDUX01000021">
    <property type="protein sequence ID" value="KAF7599399.1"/>
    <property type="molecule type" value="Genomic_DNA"/>
</dbReference>
<evidence type="ECO:0000256" key="6">
    <source>
        <dbReference type="ARBA" id="ARBA00022989"/>
    </source>
</evidence>
<dbReference type="RefSeq" id="WP_095524377.1">
    <property type="nucleotide sequence ID" value="NZ_MDUX01000021.1"/>
</dbReference>
<dbReference type="PRINTS" id="PR00953">
    <property type="entry name" value="TYPE3IMRPROT"/>
</dbReference>
<dbReference type="GO" id="GO:0009425">
    <property type="term" value="C:bacterial-type flagellum basal body"/>
    <property type="evidence" value="ECO:0007669"/>
    <property type="project" value="UniProtKB-SubCell"/>
</dbReference>
<dbReference type="InterPro" id="IPR006303">
    <property type="entry name" value="FliR"/>
</dbReference>
<comment type="caution">
    <text evidence="12">The sequence shown here is derived from an EMBL/GenBank/DDBJ whole genome shotgun (WGS) entry which is preliminary data.</text>
</comment>
<keyword evidence="8 10" id="KW-0975">Bacterial flagellum</keyword>
<gene>
    <name evidence="12" type="primary">fliR</name>
    <name evidence="11" type="ORF">BGI27_08025</name>
    <name evidence="12" type="ORF">CGU29_07795</name>
</gene>
<evidence type="ECO:0000256" key="2">
    <source>
        <dbReference type="ARBA" id="ARBA00009772"/>
    </source>
</evidence>
<evidence type="ECO:0000256" key="5">
    <source>
        <dbReference type="ARBA" id="ARBA00022692"/>
    </source>
</evidence>
<reference evidence="12 13" key="2">
    <citation type="submission" date="2017-07" db="EMBL/GenBank/DDBJ databases">
        <title>Candidatus Dactylopiibacterium carminicum, a nitrogen-fixing symbiont of the cochineal insect Dactylopius coccus and Dactylopius opuntiae (Hemiptera: Coccoidea: Dactylopiidae).</title>
        <authorList>
            <person name="Vera A."/>
        </authorList>
    </citation>
    <scope>NUCLEOTIDE SEQUENCE [LARGE SCALE GENOMIC DNA]</scope>
    <source>
        <strain evidence="12 13">NFDCM</strain>
    </source>
</reference>
<evidence type="ECO:0000256" key="3">
    <source>
        <dbReference type="ARBA" id="ARBA00021717"/>
    </source>
</evidence>
<protein>
    <recommendedName>
        <fullName evidence="3 9">Flagellar biosynthetic protein FliR</fullName>
    </recommendedName>
</protein>
<feature type="transmembrane region" description="Helical" evidence="10">
    <location>
        <begin position="42"/>
        <end position="59"/>
    </location>
</feature>
<organism evidence="12 13">
    <name type="scientific">Candidatus Dactylopiibacterium carminicum</name>
    <dbReference type="NCBI Taxonomy" id="857335"/>
    <lineage>
        <taxon>Bacteria</taxon>
        <taxon>Pseudomonadati</taxon>
        <taxon>Pseudomonadota</taxon>
        <taxon>Betaproteobacteria</taxon>
        <taxon>Rhodocyclales</taxon>
        <taxon>Rhodocyclaceae</taxon>
        <taxon>Candidatus Dactylopiibacterium</taxon>
    </lineage>
</organism>
<dbReference type="PANTHER" id="PTHR30065:SF8">
    <property type="entry name" value="FLAGELLAR BIOSYNTHETIC PROTEIN FLIR"/>
    <property type="match status" value="1"/>
</dbReference>
<keyword evidence="6 10" id="KW-1133">Transmembrane helix</keyword>
<keyword evidence="7 10" id="KW-0472">Membrane</keyword>
<evidence type="ECO:0000256" key="7">
    <source>
        <dbReference type="ARBA" id="ARBA00023136"/>
    </source>
</evidence>
<dbReference type="Pfam" id="PF01311">
    <property type="entry name" value="Bac_export_1"/>
    <property type="match status" value="1"/>
</dbReference>
<dbReference type="Proteomes" id="UP000216107">
    <property type="component" value="Unassembled WGS sequence"/>
</dbReference>
<evidence type="ECO:0000313" key="13">
    <source>
        <dbReference type="Proteomes" id="UP000216107"/>
    </source>
</evidence>
<dbReference type="PANTHER" id="PTHR30065">
    <property type="entry name" value="FLAGELLAR BIOSYNTHETIC PROTEIN FLIR"/>
    <property type="match status" value="1"/>
</dbReference>
<feature type="transmembrane region" description="Helical" evidence="10">
    <location>
        <begin position="212"/>
        <end position="234"/>
    </location>
</feature>
<evidence type="ECO:0000256" key="10">
    <source>
        <dbReference type="RuleBase" id="RU362071"/>
    </source>
</evidence>
<keyword evidence="5 10" id="KW-0812">Transmembrane</keyword>
<evidence type="ECO:0000313" key="14">
    <source>
        <dbReference type="Proteomes" id="UP000623509"/>
    </source>
</evidence>
<dbReference type="GO" id="GO:0044780">
    <property type="term" value="P:bacterial-type flagellum assembly"/>
    <property type="evidence" value="ECO:0007669"/>
    <property type="project" value="UniProtKB-UniRule"/>
</dbReference>
<dbReference type="GO" id="GO:0005886">
    <property type="term" value="C:plasma membrane"/>
    <property type="evidence" value="ECO:0007669"/>
    <property type="project" value="UniProtKB-SubCell"/>
</dbReference>
<evidence type="ECO:0000256" key="8">
    <source>
        <dbReference type="ARBA" id="ARBA00023143"/>
    </source>
</evidence>
<evidence type="ECO:0000256" key="4">
    <source>
        <dbReference type="ARBA" id="ARBA00022475"/>
    </source>
</evidence>
<keyword evidence="14" id="KW-1185">Reference proteome</keyword>
<sequence length="262" mass="27783">MLQITSTQLDAFITAWLFPMMRVLGLIGSAPIFNNRAIPRNIRIGMGVIIGVAVAASLPPPPAIPAGSWQALLIMGQQVLIGLSMGLAIRVVMAAVDTAGEMIGLQMGLSFAVFFDPNNSGQTAVLSEILTLIASLFFLALNGHLMLIEVVVRSFEFIPIGASPMHADAWLVLVRMVSVAFASGVMIALPVVAALLITNIALAVLTRSAPQLNIFAVGFPITSTVGFIVLILLLQNLAPVLESLVEQGFEHVGIFLHQLGRP</sequence>
<keyword evidence="12" id="KW-0282">Flagellum</keyword>
<evidence type="ECO:0000256" key="9">
    <source>
        <dbReference type="NCBIfam" id="TIGR01400"/>
    </source>
</evidence>
<feature type="transmembrane region" description="Helical" evidence="10">
    <location>
        <begin position="71"/>
        <end position="93"/>
    </location>
</feature>
<evidence type="ECO:0000256" key="1">
    <source>
        <dbReference type="ARBA" id="ARBA00002578"/>
    </source>
</evidence>
<name>A0A272ETL1_9RHOO</name>
<comment type="function">
    <text evidence="1 10">Role in flagellar biosynthesis.</text>
</comment>
<feature type="transmembrane region" description="Helical" evidence="10">
    <location>
        <begin position="12"/>
        <end position="30"/>
    </location>
</feature>
<dbReference type="InterPro" id="IPR002010">
    <property type="entry name" value="T3SS_IM_R"/>
</dbReference>
<evidence type="ECO:0000313" key="12">
    <source>
        <dbReference type="EMBL" id="PAS93443.1"/>
    </source>
</evidence>
<dbReference type="NCBIfam" id="TIGR01400">
    <property type="entry name" value="fliR"/>
    <property type="match status" value="1"/>
</dbReference>
<comment type="subcellular location">
    <subcellularLocation>
        <location evidence="10">Cell membrane</location>
        <topology evidence="10">Multi-pass membrane protein</topology>
    </subcellularLocation>
    <subcellularLocation>
        <location evidence="10">Bacterial flagellum basal body</location>
    </subcellularLocation>
</comment>
<dbReference type="Proteomes" id="UP000623509">
    <property type="component" value="Unassembled WGS sequence"/>
</dbReference>